<dbReference type="PANTHER" id="PTHR47481:SF7">
    <property type="entry name" value="CCHC-TYPE DOMAIN-CONTAINING PROTEIN"/>
    <property type="match status" value="1"/>
</dbReference>
<feature type="domain" description="Retroviral polymerase SH3-like" evidence="2">
    <location>
        <begin position="490"/>
        <end position="543"/>
    </location>
</feature>
<dbReference type="PANTHER" id="PTHR47481">
    <property type="match status" value="1"/>
</dbReference>
<feature type="region of interest" description="Disordered" evidence="1">
    <location>
        <begin position="235"/>
        <end position="256"/>
    </location>
</feature>
<dbReference type="SUPFAM" id="SSF53098">
    <property type="entry name" value="Ribonuclease H-like"/>
    <property type="match status" value="1"/>
</dbReference>
<dbReference type="InterPro" id="IPR036397">
    <property type="entry name" value="RNaseH_sf"/>
</dbReference>
<comment type="caution">
    <text evidence="3">The sequence shown here is derived from an EMBL/GenBank/DDBJ whole genome shotgun (WGS) entry which is preliminary data.</text>
</comment>
<dbReference type="GO" id="GO:0003676">
    <property type="term" value="F:nucleic acid binding"/>
    <property type="evidence" value="ECO:0007669"/>
    <property type="project" value="InterPro"/>
</dbReference>
<sequence length="630" mass="71163">METLPTRDDARVKTVNFNGRNFETWKFSVNIALRNFNLIPIVDGTKTKPQPRTNDAAVVTNQEAIDKWVHDDNLAQHSLFNTCNEEQQRSLLTCTSAHAIWLSLTSRYQQNTAERRQSLGQELLNYKFRPDNGVRAHIEAIKLLIQQFKEAGGTMNEEDTQSRIINSLPTSYDSFITSWESVTIAERTLDTLTTRLMRQEEKMNLRSRGERSHEDKAFFGELPPHSLTNQAPVHFKSLPRGNNRPGPYALRNRNRFGGRNNKSGRCSYCQIFRHSEENCLHKNSGSLPCNFCKIFGHQEDDCYRKQRNPPAIKSKSGDTGYAADSNAFIERNGVLVMTVSRLEKDLYRLDILILSEDNAYVARSTSLTFEDLHRRFNHISYQTIIQMAHTEAVRGLVLPSGQPPTDRCHDCAKAKITRVAKRDNRTLVEGACPLLYSNKTLPLQLWAEAVNCVVYTRNRTLSSAYSLMTPFEAWYGFKPDISNLRAFGSEFYVLIPHQLRHKLDAKRLLCFLVGNSDTQKGDRYWDPTTGNVNVSRDVSPVDHHYEPRLPRPDVQKGVDVFPLADATPAGSPTDPATTALFDPATKVLPPPLNGDRVAMGPVDVAADPEPPGHLLRLRSSVLPGPVSFTE</sequence>
<organism evidence="3 4">
    <name type="scientific">Daphnia magna</name>
    <dbReference type="NCBI Taxonomy" id="35525"/>
    <lineage>
        <taxon>Eukaryota</taxon>
        <taxon>Metazoa</taxon>
        <taxon>Ecdysozoa</taxon>
        <taxon>Arthropoda</taxon>
        <taxon>Crustacea</taxon>
        <taxon>Branchiopoda</taxon>
        <taxon>Diplostraca</taxon>
        <taxon>Cladocera</taxon>
        <taxon>Anomopoda</taxon>
        <taxon>Daphniidae</taxon>
        <taxon>Daphnia</taxon>
    </lineage>
</organism>
<evidence type="ECO:0000256" key="1">
    <source>
        <dbReference type="SAM" id="MobiDB-lite"/>
    </source>
</evidence>
<dbReference type="InterPro" id="IPR012337">
    <property type="entry name" value="RNaseH-like_sf"/>
</dbReference>
<reference evidence="3 4" key="1">
    <citation type="submission" date="2016-03" db="EMBL/GenBank/DDBJ databases">
        <title>EvidentialGene: Evidence-directed Construction of Genes on Genomes.</title>
        <authorList>
            <person name="Gilbert D.G."/>
            <person name="Choi J.-H."/>
            <person name="Mockaitis K."/>
            <person name="Colbourne J."/>
            <person name="Pfrender M."/>
        </authorList>
    </citation>
    <scope>NUCLEOTIDE SEQUENCE [LARGE SCALE GENOMIC DNA]</scope>
    <source>
        <strain evidence="3 4">Xinb3</strain>
        <tissue evidence="3">Complete organism</tissue>
    </source>
</reference>
<feature type="non-terminal residue" evidence="3">
    <location>
        <position position="630"/>
    </location>
</feature>
<accession>A0A164P360</accession>
<dbReference type="STRING" id="35525.A0A164P360"/>
<dbReference type="Pfam" id="PF14223">
    <property type="entry name" value="Retrotran_gag_2"/>
    <property type="match status" value="1"/>
</dbReference>
<dbReference type="Pfam" id="PF25597">
    <property type="entry name" value="SH3_retrovirus"/>
    <property type="match status" value="1"/>
</dbReference>
<dbReference type="Gene3D" id="3.30.420.10">
    <property type="entry name" value="Ribonuclease H-like superfamily/Ribonuclease H"/>
    <property type="match status" value="1"/>
</dbReference>
<evidence type="ECO:0000313" key="4">
    <source>
        <dbReference type="Proteomes" id="UP000076858"/>
    </source>
</evidence>
<dbReference type="AlphaFoldDB" id="A0A164P360"/>
<dbReference type="Proteomes" id="UP000076858">
    <property type="component" value="Unassembled WGS sequence"/>
</dbReference>
<dbReference type="OrthoDB" id="6516797at2759"/>
<evidence type="ECO:0000313" key="3">
    <source>
        <dbReference type="EMBL" id="KZS06469.1"/>
    </source>
</evidence>
<dbReference type="EMBL" id="LRGB01002716">
    <property type="protein sequence ID" value="KZS06469.1"/>
    <property type="molecule type" value="Genomic_DNA"/>
</dbReference>
<protein>
    <submittedName>
        <fullName evidence="3">Copia (Gag-int-pol)-like protein</fullName>
    </submittedName>
</protein>
<keyword evidence="4" id="KW-1185">Reference proteome</keyword>
<dbReference type="InterPro" id="IPR057670">
    <property type="entry name" value="SH3_retrovirus"/>
</dbReference>
<evidence type="ECO:0000259" key="2">
    <source>
        <dbReference type="Pfam" id="PF25597"/>
    </source>
</evidence>
<gene>
    <name evidence="3" type="ORF">APZ42_030069</name>
</gene>
<proteinExistence type="predicted"/>
<name>A0A164P360_9CRUS</name>